<dbReference type="InterPro" id="IPR053196">
    <property type="entry name" value="Lipoprotein_YbaY-like"/>
</dbReference>
<evidence type="ECO:0000313" key="2">
    <source>
        <dbReference type="EMBL" id="CAF4272668.1"/>
    </source>
</evidence>
<feature type="non-terminal residue" evidence="2">
    <location>
        <position position="1"/>
    </location>
</feature>
<protein>
    <submittedName>
        <fullName evidence="2">Uncharacterized protein</fullName>
    </submittedName>
</protein>
<keyword evidence="1" id="KW-0732">Signal</keyword>
<gene>
    <name evidence="2" type="ORF">JBS370_LOCUS39488</name>
</gene>
<dbReference type="AlphaFoldDB" id="A0A820GAE9"/>
<accession>A0A820GAE9</accession>
<feature type="signal peptide" evidence="1">
    <location>
        <begin position="1"/>
        <end position="20"/>
    </location>
</feature>
<comment type="caution">
    <text evidence="2">The sequence shown here is derived from an EMBL/GenBank/DDBJ whole genome shotgun (WGS) entry which is preliminary data.</text>
</comment>
<dbReference type="Proteomes" id="UP000663836">
    <property type="component" value="Unassembled WGS sequence"/>
</dbReference>
<dbReference type="Pfam" id="PF09619">
    <property type="entry name" value="YscW"/>
    <property type="match status" value="1"/>
</dbReference>
<name>A0A820GAE9_9BILA</name>
<organism evidence="2 3">
    <name type="scientific">Rotaria sordida</name>
    <dbReference type="NCBI Taxonomy" id="392033"/>
    <lineage>
        <taxon>Eukaryota</taxon>
        <taxon>Metazoa</taxon>
        <taxon>Spiralia</taxon>
        <taxon>Gnathifera</taxon>
        <taxon>Rotifera</taxon>
        <taxon>Eurotatoria</taxon>
        <taxon>Bdelloidea</taxon>
        <taxon>Philodinida</taxon>
        <taxon>Philodinidae</taxon>
        <taxon>Rotaria</taxon>
    </lineage>
</organism>
<feature type="chain" id="PRO_5032986021" evidence="1">
    <location>
        <begin position="21"/>
        <end position="107"/>
    </location>
</feature>
<evidence type="ECO:0000313" key="3">
    <source>
        <dbReference type="Proteomes" id="UP000663836"/>
    </source>
</evidence>
<dbReference type="PANTHER" id="PTHR38013:SF1">
    <property type="entry name" value="GLYCOPROTEIN_POLYSACCHARIDE METABOLISM"/>
    <property type="match status" value="1"/>
</dbReference>
<reference evidence="2" key="1">
    <citation type="submission" date="2021-02" db="EMBL/GenBank/DDBJ databases">
        <authorList>
            <person name="Nowell W R."/>
        </authorList>
    </citation>
    <scope>NUCLEOTIDE SEQUENCE</scope>
</reference>
<dbReference type="EMBL" id="CAJOBD010027689">
    <property type="protein sequence ID" value="CAF4272668.1"/>
    <property type="molecule type" value="Genomic_DNA"/>
</dbReference>
<proteinExistence type="predicted"/>
<dbReference type="InterPro" id="IPR039366">
    <property type="entry name" value="Pilotin"/>
</dbReference>
<evidence type="ECO:0000256" key="1">
    <source>
        <dbReference type="SAM" id="SignalP"/>
    </source>
</evidence>
<dbReference type="PANTHER" id="PTHR38013">
    <property type="entry name" value="GLYCOPROTEIN/POLYSACCHARIDE METABOLISM"/>
    <property type="match status" value="1"/>
</dbReference>
<sequence length="107" mass="12021">MFRLFLFTIISIVLIYTIERKVTHTGPSTIDKNSQIQIQLRDVSLMDVASKLIASTTINGAKTFPISYKLKYNPSDIKPHHTYAISATINGPDQQLLFLNDVHTTAD</sequence>